<accession>A0ABU1ULA9</accession>
<keyword evidence="3 6" id="KW-0732">Signal</keyword>
<proteinExistence type="predicted"/>
<evidence type="ECO:0000256" key="6">
    <source>
        <dbReference type="SAM" id="SignalP"/>
    </source>
</evidence>
<dbReference type="InterPro" id="IPR019931">
    <property type="entry name" value="LPXTG_anchor"/>
</dbReference>
<dbReference type="EMBL" id="JAVDWH010000001">
    <property type="protein sequence ID" value="MDR7085940.1"/>
    <property type="molecule type" value="Genomic_DNA"/>
</dbReference>
<dbReference type="NCBIfam" id="TIGR01167">
    <property type="entry name" value="LPXTG_anchor"/>
    <property type="match status" value="1"/>
</dbReference>
<dbReference type="Pfam" id="PF00746">
    <property type="entry name" value="Gram_pos_anchor"/>
    <property type="match status" value="1"/>
</dbReference>
<evidence type="ECO:0000259" key="7">
    <source>
        <dbReference type="PROSITE" id="PS50847"/>
    </source>
</evidence>
<evidence type="ECO:0000256" key="5">
    <source>
        <dbReference type="SAM" id="Phobius"/>
    </source>
</evidence>
<keyword evidence="9" id="KW-1185">Reference proteome</keyword>
<evidence type="ECO:0000256" key="1">
    <source>
        <dbReference type="ARBA" id="ARBA00022512"/>
    </source>
</evidence>
<keyword evidence="5" id="KW-0812">Transmembrane</keyword>
<evidence type="ECO:0000256" key="2">
    <source>
        <dbReference type="ARBA" id="ARBA00022525"/>
    </source>
</evidence>
<feature type="chain" id="PRO_5046707057" evidence="6">
    <location>
        <begin position="27"/>
        <end position="195"/>
    </location>
</feature>
<comment type="caution">
    <text evidence="8">The sequence shown here is derived from an EMBL/GenBank/DDBJ whole genome shotgun (WGS) entry which is preliminary data.</text>
</comment>
<keyword evidence="5" id="KW-1133">Transmembrane helix</keyword>
<evidence type="ECO:0000256" key="4">
    <source>
        <dbReference type="ARBA" id="ARBA00023088"/>
    </source>
</evidence>
<reference evidence="8 9" key="1">
    <citation type="submission" date="2023-07" db="EMBL/GenBank/DDBJ databases">
        <title>Sorghum-associated microbial communities from plants grown in Nebraska, USA.</title>
        <authorList>
            <person name="Schachtman D."/>
        </authorList>
    </citation>
    <scope>NUCLEOTIDE SEQUENCE [LARGE SCALE GENOMIC DNA]</scope>
    <source>
        <strain evidence="8 9">BE248</strain>
    </source>
</reference>
<name>A0ABU1ULA9_9ACTN</name>
<feature type="signal peptide" evidence="6">
    <location>
        <begin position="1"/>
        <end position="26"/>
    </location>
</feature>
<keyword evidence="4" id="KW-0572">Peptidoglycan-anchor</keyword>
<evidence type="ECO:0000313" key="8">
    <source>
        <dbReference type="EMBL" id="MDR7085940.1"/>
    </source>
</evidence>
<keyword evidence="2" id="KW-0964">Secreted</keyword>
<sequence>MMKIRLIAAAVIAGAATLLSAGSANAGYSDPPITLTLDDNILVGGNTFSYTADSGSVECDWTITYNDGRAPGEPAVQQGSGTSFSGSYKTKVVTKKFKSPITATCEYDDGQTASTDDATTAPAFYSTGSGASTLQAAIQEASASATVTLLPLGGDDSGSLPDTGGSNLSLILLGGGLVLVGGGVTYMARRRQSSH</sequence>
<protein>
    <submittedName>
        <fullName evidence="8">LPXTG-motif cell wall-anchored protein</fullName>
    </submittedName>
</protein>
<keyword evidence="1" id="KW-0134">Cell wall</keyword>
<keyword evidence="5" id="KW-0472">Membrane</keyword>
<dbReference type="PROSITE" id="PS50847">
    <property type="entry name" value="GRAM_POS_ANCHORING"/>
    <property type="match status" value="1"/>
</dbReference>
<evidence type="ECO:0000313" key="9">
    <source>
        <dbReference type="Proteomes" id="UP001257739"/>
    </source>
</evidence>
<evidence type="ECO:0000256" key="3">
    <source>
        <dbReference type="ARBA" id="ARBA00022729"/>
    </source>
</evidence>
<organism evidence="8 9">
    <name type="scientific">Aeromicrobium panaciterrae</name>
    <dbReference type="NCBI Taxonomy" id="363861"/>
    <lineage>
        <taxon>Bacteria</taxon>
        <taxon>Bacillati</taxon>
        <taxon>Actinomycetota</taxon>
        <taxon>Actinomycetes</taxon>
        <taxon>Propionibacteriales</taxon>
        <taxon>Nocardioidaceae</taxon>
        <taxon>Aeromicrobium</taxon>
    </lineage>
</organism>
<dbReference type="Proteomes" id="UP001257739">
    <property type="component" value="Unassembled WGS sequence"/>
</dbReference>
<feature type="domain" description="Gram-positive cocci surface proteins LPxTG" evidence="7">
    <location>
        <begin position="160"/>
        <end position="195"/>
    </location>
</feature>
<gene>
    <name evidence="8" type="ORF">J2X11_000779</name>
</gene>
<dbReference type="RefSeq" id="WP_309966984.1">
    <property type="nucleotide sequence ID" value="NZ_JAVDWH010000001.1"/>
</dbReference>
<feature type="transmembrane region" description="Helical" evidence="5">
    <location>
        <begin position="168"/>
        <end position="188"/>
    </location>
</feature>